<dbReference type="EMBL" id="QUMS01000002">
    <property type="protein sequence ID" value="REG08625.1"/>
    <property type="molecule type" value="Genomic_DNA"/>
</dbReference>
<gene>
    <name evidence="1" type="ORF">DFR64_1997</name>
</gene>
<dbReference type="RefSeq" id="WP_116225274.1">
    <property type="nucleotide sequence ID" value="NZ_AP018437.1"/>
</dbReference>
<proteinExistence type="predicted"/>
<protein>
    <submittedName>
        <fullName evidence="1">Uncharacterized protein</fullName>
    </submittedName>
</protein>
<accession>A0A347ZNZ1</accession>
<evidence type="ECO:0000313" key="2">
    <source>
        <dbReference type="Proteomes" id="UP000256388"/>
    </source>
</evidence>
<dbReference type="Proteomes" id="UP000256388">
    <property type="component" value="Unassembled WGS sequence"/>
</dbReference>
<comment type="caution">
    <text evidence="1">The sequence shown here is derived from an EMBL/GenBank/DDBJ whole genome shotgun (WGS) entry which is preliminary data.</text>
</comment>
<reference evidence="1 2" key="1">
    <citation type="submission" date="2018-08" db="EMBL/GenBank/DDBJ databases">
        <title>Genomic Encyclopedia of Type Strains, Phase IV (KMG-IV): sequencing the most valuable type-strain genomes for metagenomic binning, comparative biology and taxonomic classification.</title>
        <authorList>
            <person name="Goeker M."/>
        </authorList>
    </citation>
    <scope>NUCLEOTIDE SEQUENCE [LARGE SCALE GENOMIC DNA]</scope>
    <source>
        <strain evidence="1 2">DSM 23923</strain>
    </source>
</reference>
<evidence type="ECO:0000313" key="1">
    <source>
        <dbReference type="EMBL" id="REG08625.1"/>
    </source>
</evidence>
<dbReference type="AlphaFoldDB" id="A0A347ZNZ1"/>
<name>A0A347ZNZ1_9CHLR</name>
<keyword evidence="2" id="KW-1185">Reference proteome</keyword>
<organism evidence="1 2">
    <name type="scientific">Pelolinea submarina</name>
    <dbReference type="NCBI Taxonomy" id="913107"/>
    <lineage>
        <taxon>Bacteria</taxon>
        <taxon>Bacillati</taxon>
        <taxon>Chloroflexota</taxon>
        <taxon>Anaerolineae</taxon>
        <taxon>Anaerolineales</taxon>
        <taxon>Anaerolineaceae</taxon>
        <taxon>Pelolinea</taxon>
    </lineage>
</organism>
<sequence>MDRDLTPEVIAHAGYSACDRPEAVVWEGSRQPINRILREWREPGGKHYLVETSQGLQFNLTLAEPSQRWLMSQVRIRK</sequence>